<dbReference type="GO" id="GO:0003735">
    <property type="term" value="F:structural constituent of ribosome"/>
    <property type="evidence" value="ECO:0007669"/>
    <property type="project" value="InterPro"/>
</dbReference>
<evidence type="ECO:0000256" key="2">
    <source>
        <dbReference type="ARBA" id="ARBA00022730"/>
    </source>
</evidence>
<keyword evidence="4" id="KW-0689">Ribosomal protein</keyword>
<dbReference type="GO" id="GO:1990904">
    <property type="term" value="C:ribonucleoprotein complex"/>
    <property type="evidence" value="ECO:0007669"/>
    <property type="project" value="UniProtKB-KW"/>
</dbReference>
<dbReference type="Gene3D" id="3.40.5.10">
    <property type="entry name" value="Ribosomal protein L9, N-terminal domain"/>
    <property type="match status" value="1"/>
</dbReference>
<sequence length="160" mass="17199">MEVILKEDVANLGHRGDVVKVAEGYGRNFLLPRKLALQATASNKSIIEQMKSAAARRSATEKAQAETLAGQLAPVVLSFTRKSGENGHLFGSVTSADIAHELAAKGFEVDRRKIQLVEPLKAVGEFAIAIKLHREVTAQVKVAVAAEQNAEQNEEVEVSA</sequence>
<proteinExistence type="inferred from homology"/>
<evidence type="ECO:0000256" key="3">
    <source>
        <dbReference type="ARBA" id="ARBA00022884"/>
    </source>
</evidence>
<keyword evidence="2" id="KW-0699">rRNA-binding</keyword>
<dbReference type="InterPro" id="IPR000244">
    <property type="entry name" value="Ribosomal_bL9"/>
</dbReference>
<dbReference type="InterPro" id="IPR020069">
    <property type="entry name" value="Ribosomal_bL9_C"/>
</dbReference>
<dbReference type="PANTHER" id="PTHR21368">
    <property type="entry name" value="50S RIBOSOMAL PROTEIN L9"/>
    <property type="match status" value="1"/>
</dbReference>
<evidence type="ECO:0000256" key="1">
    <source>
        <dbReference type="ARBA" id="ARBA00010605"/>
    </source>
</evidence>
<name>E6PX70_9ZZZZ</name>
<keyword evidence="5" id="KW-0687">Ribonucleoprotein</keyword>
<dbReference type="InterPro" id="IPR036935">
    <property type="entry name" value="Ribosomal_bL9_N_sf"/>
</dbReference>
<accession>E6PX70</accession>
<dbReference type="GO" id="GO:0019843">
    <property type="term" value="F:rRNA binding"/>
    <property type="evidence" value="ECO:0007669"/>
    <property type="project" value="UniProtKB-KW"/>
</dbReference>
<evidence type="ECO:0000259" key="6">
    <source>
        <dbReference type="PROSITE" id="PS00651"/>
    </source>
</evidence>
<protein>
    <submittedName>
        <fullName evidence="7">50S ribosomal subunit protein L9</fullName>
    </submittedName>
</protein>
<comment type="similarity">
    <text evidence="1">Belongs to the bacterial ribosomal protein bL9 family.</text>
</comment>
<dbReference type="HAMAP" id="MF_00503">
    <property type="entry name" value="Ribosomal_bL9"/>
    <property type="match status" value="1"/>
</dbReference>
<dbReference type="Gene3D" id="3.10.430.100">
    <property type="entry name" value="Ribosomal protein L9, C-terminal domain"/>
    <property type="match status" value="1"/>
</dbReference>
<dbReference type="EMBL" id="CABN01000026">
    <property type="protein sequence ID" value="CBH99529.1"/>
    <property type="molecule type" value="Genomic_DNA"/>
</dbReference>
<dbReference type="InterPro" id="IPR020594">
    <property type="entry name" value="Ribosomal_bL9_bac/chp"/>
</dbReference>
<feature type="domain" description="Ribosomal protein L9" evidence="6">
    <location>
        <begin position="13"/>
        <end position="40"/>
    </location>
</feature>
<dbReference type="SUPFAM" id="SSF55653">
    <property type="entry name" value="Ribosomal protein L9 C-domain"/>
    <property type="match status" value="1"/>
</dbReference>
<evidence type="ECO:0000256" key="4">
    <source>
        <dbReference type="ARBA" id="ARBA00022980"/>
    </source>
</evidence>
<dbReference type="GO" id="GO:0006412">
    <property type="term" value="P:translation"/>
    <property type="evidence" value="ECO:0007669"/>
    <property type="project" value="InterPro"/>
</dbReference>
<organism evidence="7">
    <name type="scientific">mine drainage metagenome</name>
    <dbReference type="NCBI Taxonomy" id="410659"/>
    <lineage>
        <taxon>unclassified sequences</taxon>
        <taxon>metagenomes</taxon>
        <taxon>ecological metagenomes</taxon>
    </lineage>
</organism>
<dbReference type="Pfam" id="PF01281">
    <property type="entry name" value="Ribosomal_L9_N"/>
    <property type="match status" value="1"/>
</dbReference>
<dbReference type="InterPro" id="IPR036791">
    <property type="entry name" value="Ribosomal_bL9_C_sf"/>
</dbReference>
<comment type="caution">
    <text evidence="7">The sequence shown here is derived from an EMBL/GenBank/DDBJ whole genome shotgun (WGS) entry which is preliminary data.</text>
</comment>
<dbReference type="InterPro" id="IPR009027">
    <property type="entry name" value="Ribosomal_bL9/RNase_H1_N"/>
</dbReference>
<reference evidence="7" key="1">
    <citation type="submission" date="2009-10" db="EMBL/GenBank/DDBJ databases">
        <title>Diversity of trophic interactions inside an arsenic-rich microbial ecosystem.</title>
        <authorList>
            <person name="Bertin P.N."/>
            <person name="Heinrich-Salmeron A."/>
            <person name="Pelletier E."/>
            <person name="Goulhen-Chollet F."/>
            <person name="Arsene-Ploetze F."/>
            <person name="Gallien S."/>
            <person name="Calteau A."/>
            <person name="Vallenet D."/>
            <person name="Casiot C."/>
            <person name="Chane-Woon-Ming B."/>
            <person name="Giloteaux L."/>
            <person name="Barakat M."/>
            <person name="Bonnefoy V."/>
            <person name="Bruneel O."/>
            <person name="Chandler M."/>
            <person name="Cleiss J."/>
            <person name="Duran R."/>
            <person name="Elbaz-Poulichet F."/>
            <person name="Fonknechten N."/>
            <person name="Lauga B."/>
            <person name="Mornico D."/>
            <person name="Ortet P."/>
            <person name="Schaeffer C."/>
            <person name="Siguier P."/>
            <person name="Alexander Thil Smith A."/>
            <person name="Van Dorsselaer A."/>
            <person name="Weissenbach J."/>
            <person name="Medigue C."/>
            <person name="Le Paslier D."/>
        </authorList>
    </citation>
    <scope>NUCLEOTIDE SEQUENCE</scope>
</reference>
<dbReference type="AlphaFoldDB" id="E6PX70"/>
<evidence type="ECO:0000256" key="5">
    <source>
        <dbReference type="ARBA" id="ARBA00023274"/>
    </source>
</evidence>
<dbReference type="SUPFAM" id="SSF55658">
    <property type="entry name" value="L9 N-domain-like"/>
    <property type="match status" value="1"/>
</dbReference>
<dbReference type="InterPro" id="IPR020070">
    <property type="entry name" value="Ribosomal_bL9_N"/>
</dbReference>
<dbReference type="Pfam" id="PF03948">
    <property type="entry name" value="Ribosomal_L9_C"/>
    <property type="match status" value="1"/>
</dbReference>
<dbReference type="NCBIfam" id="TIGR00158">
    <property type="entry name" value="L9"/>
    <property type="match status" value="1"/>
</dbReference>
<dbReference type="GO" id="GO:0005840">
    <property type="term" value="C:ribosome"/>
    <property type="evidence" value="ECO:0007669"/>
    <property type="project" value="UniProtKB-KW"/>
</dbReference>
<dbReference type="PROSITE" id="PS00651">
    <property type="entry name" value="RIBOSOMAL_L9"/>
    <property type="match status" value="1"/>
</dbReference>
<gene>
    <name evidence="7" type="primary">rplI</name>
    <name evidence="7" type="ORF">CARN3_0460</name>
</gene>
<keyword evidence="3" id="KW-0694">RNA-binding</keyword>
<evidence type="ECO:0000313" key="7">
    <source>
        <dbReference type="EMBL" id="CBH99529.1"/>
    </source>
</evidence>